<organism evidence="7 8">
    <name type="scientific">Aplysia californica</name>
    <name type="common">California sea hare</name>
    <dbReference type="NCBI Taxonomy" id="6500"/>
    <lineage>
        <taxon>Eukaryota</taxon>
        <taxon>Metazoa</taxon>
        <taxon>Spiralia</taxon>
        <taxon>Lophotrochozoa</taxon>
        <taxon>Mollusca</taxon>
        <taxon>Gastropoda</taxon>
        <taxon>Heterobranchia</taxon>
        <taxon>Euthyneura</taxon>
        <taxon>Tectipleura</taxon>
        <taxon>Aplysiida</taxon>
        <taxon>Aplysioidea</taxon>
        <taxon>Aplysiidae</taxon>
        <taxon>Aplysia</taxon>
    </lineage>
</organism>
<feature type="domain" description="HAT C-terminal dimerisation" evidence="6">
    <location>
        <begin position="161"/>
        <end position="234"/>
    </location>
</feature>
<dbReference type="InterPro" id="IPR008906">
    <property type="entry name" value="HATC_C_dom"/>
</dbReference>
<sequence length="307" mass="34851">MTEEELNKVKEAITVLEPFELTTREISSEKYPTASKIIPLVDNLERIMRQTKGDLAAQLRSGILSRFADAEERFLWAAATFIDPRFKKHGFRNPDNAQVIKDRLMSRMRPAAVVEEEPEQETGEGAQGSSSAFDRLWTHFDSKIKDVKKSTTSALMGPHIELRRHLEGDLLPRQQSPLLWWKQNCGLFPQLQEQAMKFLSCPATSVSSERLFSKAGELVSQRRANLKDTTINMCASDKELAGLEEITTFGGVPCVSERHQKFNQSKCVVRSHELKGCSNQEIVDNCESVVEALRITIRRGEKRIQKF</sequence>
<proteinExistence type="predicted"/>
<dbReference type="InterPro" id="IPR052035">
    <property type="entry name" value="ZnF_BED_domain_contain"/>
</dbReference>
<dbReference type="PANTHER" id="PTHR46481">
    <property type="entry name" value="ZINC FINGER BED DOMAIN-CONTAINING PROTEIN 4"/>
    <property type="match status" value="1"/>
</dbReference>
<comment type="subcellular location">
    <subcellularLocation>
        <location evidence="1">Nucleus</location>
    </subcellularLocation>
</comment>
<keyword evidence="7" id="KW-1185">Reference proteome</keyword>
<dbReference type="Proteomes" id="UP000694888">
    <property type="component" value="Unplaced"/>
</dbReference>
<dbReference type="GeneID" id="101848831"/>
<protein>
    <submittedName>
        <fullName evidence="8">Zinc finger BED domain-containing protein 4</fullName>
    </submittedName>
</protein>
<evidence type="ECO:0000256" key="4">
    <source>
        <dbReference type="ARBA" id="ARBA00022833"/>
    </source>
</evidence>
<keyword evidence="3" id="KW-0863">Zinc-finger</keyword>
<dbReference type="RefSeq" id="XP_005102196.2">
    <property type="nucleotide sequence ID" value="XM_005102139.2"/>
</dbReference>
<keyword evidence="4" id="KW-0862">Zinc</keyword>
<dbReference type="InterPro" id="IPR012337">
    <property type="entry name" value="RNaseH-like_sf"/>
</dbReference>
<keyword evidence="5" id="KW-0539">Nucleus</keyword>
<evidence type="ECO:0000313" key="7">
    <source>
        <dbReference type="Proteomes" id="UP000694888"/>
    </source>
</evidence>
<accession>A0ABM0JV29</accession>
<evidence type="ECO:0000256" key="3">
    <source>
        <dbReference type="ARBA" id="ARBA00022771"/>
    </source>
</evidence>
<name>A0ABM0JV29_APLCA</name>
<keyword evidence="2" id="KW-0479">Metal-binding</keyword>
<evidence type="ECO:0000256" key="1">
    <source>
        <dbReference type="ARBA" id="ARBA00004123"/>
    </source>
</evidence>
<dbReference type="SUPFAM" id="SSF53098">
    <property type="entry name" value="Ribonuclease H-like"/>
    <property type="match status" value="1"/>
</dbReference>
<gene>
    <name evidence="8" type="primary">LOC101848831</name>
</gene>
<evidence type="ECO:0000256" key="5">
    <source>
        <dbReference type="ARBA" id="ARBA00023242"/>
    </source>
</evidence>
<evidence type="ECO:0000259" key="6">
    <source>
        <dbReference type="Pfam" id="PF05699"/>
    </source>
</evidence>
<dbReference type="Pfam" id="PF05699">
    <property type="entry name" value="Dimer_Tnp_hAT"/>
    <property type="match status" value="1"/>
</dbReference>
<dbReference type="PANTHER" id="PTHR46481:SF10">
    <property type="entry name" value="ZINC FINGER BED DOMAIN-CONTAINING PROTEIN 39"/>
    <property type="match status" value="1"/>
</dbReference>
<reference evidence="8" key="1">
    <citation type="submission" date="2025-08" db="UniProtKB">
        <authorList>
            <consortium name="RefSeq"/>
        </authorList>
    </citation>
    <scope>IDENTIFICATION</scope>
</reference>
<evidence type="ECO:0000313" key="8">
    <source>
        <dbReference type="RefSeq" id="XP_005102196.2"/>
    </source>
</evidence>
<evidence type="ECO:0000256" key="2">
    <source>
        <dbReference type="ARBA" id="ARBA00022723"/>
    </source>
</evidence>